<dbReference type="KEGG" id="hsn:DV733_13635"/>
<name>A0A4D6HHM6_9EURY</name>
<keyword evidence="2" id="KW-0812">Transmembrane</keyword>
<protein>
    <submittedName>
        <fullName evidence="3">Uncharacterized protein</fullName>
    </submittedName>
</protein>
<dbReference type="EMBL" id="CP031310">
    <property type="protein sequence ID" value="QCC52207.1"/>
    <property type="molecule type" value="Genomic_DNA"/>
</dbReference>
<dbReference type="Proteomes" id="UP000296706">
    <property type="component" value="Chromosome"/>
</dbReference>
<feature type="coiled-coil region" evidence="1">
    <location>
        <begin position="37"/>
        <end position="78"/>
    </location>
</feature>
<evidence type="ECO:0000256" key="2">
    <source>
        <dbReference type="SAM" id="Phobius"/>
    </source>
</evidence>
<accession>A0A4D6HHM6</accession>
<reference evidence="3 4" key="1">
    <citation type="journal article" date="2019" name="Nat. Commun.">
        <title>A new type of DNA phosphorothioation-based antiviral system in archaea.</title>
        <authorList>
            <person name="Xiong L."/>
            <person name="Liu S."/>
            <person name="Chen S."/>
            <person name="Xiao Y."/>
            <person name="Zhu B."/>
            <person name="Gao Y."/>
            <person name="Zhang Y."/>
            <person name="Chen B."/>
            <person name="Luo J."/>
            <person name="Deng Z."/>
            <person name="Chen X."/>
            <person name="Wang L."/>
            <person name="Chen S."/>
        </authorList>
    </citation>
    <scope>NUCLEOTIDE SEQUENCE [LARGE SCALE GENOMIC DNA]</scope>
    <source>
        <strain evidence="3 4">CBA1105</strain>
    </source>
</reference>
<keyword evidence="2" id="KW-0472">Membrane</keyword>
<sequence>MLVTAAVVVLTTLLAGPLGFVLGLFAVIGVSVPLILHRDGRRKRSQLSQNVSELEDRVEQLETELQIADGENESADESPT</sequence>
<dbReference type="AlphaFoldDB" id="A0A4D6HHM6"/>
<keyword evidence="2" id="KW-1133">Transmembrane helix</keyword>
<evidence type="ECO:0000256" key="1">
    <source>
        <dbReference type="SAM" id="Coils"/>
    </source>
</evidence>
<evidence type="ECO:0000313" key="4">
    <source>
        <dbReference type="Proteomes" id="UP000296706"/>
    </source>
</evidence>
<gene>
    <name evidence="3" type="ORF">DV733_13635</name>
</gene>
<dbReference type="STRING" id="1457250.GCA_000755225_01589"/>
<keyword evidence="4" id="KW-1185">Reference proteome</keyword>
<organism evidence="3 4">
    <name type="scientific">Halapricum salinum</name>
    <dbReference type="NCBI Taxonomy" id="1457250"/>
    <lineage>
        <taxon>Archaea</taxon>
        <taxon>Methanobacteriati</taxon>
        <taxon>Methanobacteriota</taxon>
        <taxon>Stenosarchaea group</taxon>
        <taxon>Halobacteria</taxon>
        <taxon>Halobacteriales</taxon>
        <taxon>Haloarculaceae</taxon>
        <taxon>Halapricum</taxon>
    </lineage>
</organism>
<proteinExistence type="predicted"/>
<feature type="transmembrane region" description="Helical" evidence="2">
    <location>
        <begin position="6"/>
        <end position="36"/>
    </location>
</feature>
<keyword evidence="1" id="KW-0175">Coiled coil</keyword>
<evidence type="ECO:0000313" key="3">
    <source>
        <dbReference type="EMBL" id="QCC52207.1"/>
    </source>
</evidence>